<accession>S4R8D4</accession>
<dbReference type="InterPro" id="IPR000904">
    <property type="entry name" value="Sec7_dom"/>
</dbReference>
<dbReference type="SUPFAM" id="SSF48425">
    <property type="entry name" value="Sec7 domain"/>
    <property type="match status" value="1"/>
</dbReference>
<dbReference type="Pfam" id="PF01369">
    <property type="entry name" value="Sec7"/>
    <property type="match status" value="1"/>
</dbReference>
<organism evidence="2">
    <name type="scientific">Petromyzon marinus</name>
    <name type="common">Sea lamprey</name>
    <dbReference type="NCBI Taxonomy" id="7757"/>
    <lineage>
        <taxon>Eukaryota</taxon>
        <taxon>Metazoa</taxon>
        <taxon>Chordata</taxon>
        <taxon>Craniata</taxon>
        <taxon>Vertebrata</taxon>
        <taxon>Cyclostomata</taxon>
        <taxon>Hyperoartia</taxon>
        <taxon>Petromyzontiformes</taxon>
        <taxon>Petromyzontidae</taxon>
        <taxon>Petromyzon</taxon>
    </lineage>
</organism>
<dbReference type="Ensembl" id="ENSPMAT00000001471.1">
    <property type="protein sequence ID" value="ENSPMAP00000001465.1"/>
    <property type="gene ID" value="ENSPMAG00000001328.1"/>
</dbReference>
<dbReference type="CDD" id="cd00171">
    <property type="entry name" value="Sec7"/>
    <property type="match status" value="1"/>
</dbReference>
<dbReference type="GO" id="GO:0005085">
    <property type="term" value="F:guanyl-nucleotide exchange factor activity"/>
    <property type="evidence" value="ECO:0007669"/>
    <property type="project" value="InterPro"/>
</dbReference>
<name>S4R8D4_PETMA</name>
<dbReference type="FunFam" id="1.10.1000.11:FF:000001">
    <property type="entry name" value="IQ motif and SEC7 domain-containing protein 1"/>
    <property type="match status" value="1"/>
</dbReference>
<dbReference type="InterPro" id="IPR035999">
    <property type="entry name" value="Sec7_dom_sf"/>
</dbReference>
<evidence type="ECO:0000313" key="2">
    <source>
        <dbReference type="Ensembl" id="ENSPMAP00000001465.1"/>
    </source>
</evidence>
<proteinExistence type="predicted"/>
<dbReference type="GO" id="GO:0030036">
    <property type="term" value="P:actin cytoskeleton organization"/>
    <property type="evidence" value="ECO:0007669"/>
    <property type="project" value="TreeGrafter"/>
</dbReference>
<dbReference type="STRING" id="7757.ENSPMAP00000001465"/>
<dbReference type="PROSITE" id="PS50190">
    <property type="entry name" value="SEC7"/>
    <property type="match status" value="1"/>
</dbReference>
<dbReference type="OMA" id="GIASMHE"/>
<dbReference type="GO" id="GO:0032012">
    <property type="term" value="P:regulation of ARF protein signal transduction"/>
    <property type="evidence" value="ECO:0007669"/>
    <property type="project" value="InterPro"/>
</dbReference>
<dbReference type="Gene3D" id="1.10.220.20">
    <property type="match status" value="1"/>
</dbReference>
<dbReference type="PANTHER" id="PTHR10663:SF342">
    <property type="entry name" value="FI21420P1"/>
    <property type="match status" value="1"/>
</dbReference>
<dbReference type="Gene3D" id="1.10.1000.11">
    <property type="entry name" value="Arf Nucleotide-binding Site Opener,domain 2"/>
    <property type="match status" value="1"/>
</dbReference>
<feature type="domain" description="SEC7" evidence="1">
    <location>
        <begin position="1"/>
        <end position="178"/>
    </location>
</feature>
<sequence>NRKPEKGLAFLVSRGFVGATASAAAHFLLQRKGLSRQMIGEFLGNRQRPFNRDVLEVSRCFVDEMDFSGLELDEALRLFQTHVRLQGEAQKVERLVEVFSRRYCACNPAVVSALCSEDTVFVLAFAIVLLNTDMYSPSVRHDRKMRLDDFIKNLRGVDDGEDIPRDFLVGIYERIRKQ</sequence>
<reference evidence="2" key="1">
    <citation type="submission" date="2025-08" db="UniProtKB">
        <authorList>
            <consortium name="Ensembl"/>
        </authorList>
    </citation>
    <scope>IDENTIFICATION</scope>
</reference>
<dbReference type="PANTHER" id="PTHR10663">
    <property type="entry name" value="GUANYL-NUCLEOTIDE EXCHANGE FACTOR"/>
    <property type="match status" value="1"/>
</dbReference>
<dbReference type="SMART" id="SM00222">
    <property type="entry name" value="Sec7"/>
    <property type="match status" value="1"/>
</dbReference>
<evidence type="ECO:0000259" key="1">
    <source>
        <dbReference type="PROSITE" id="PS50190"/>
    </source>
</evidence>
<reference evidence="2" key="2">
    <citation type="submission" date="2025-09" db="UniProtKB">
        <authorList>
            <consortium name="Ensembl"/>
        </authorList>
    </citation>
    <scope>IDENTIFICATION</scope>
</reference>
<dbReference type="InterPro" id="IPR023394">
    <property type="entry name" value="Sec7_C_sf"/>
</dbReference>
<dbReference type="AlphaFoldDB" id="S4R8D4"/>
<dbReference type="HOGENOM" id="CLU_032820_1_1_1"/>
<dbReference type="GeneTree" id="ENSGT00940000155908"/>
<protein>
    <recommendedName>
        <fullName evidence="1">SEC7 domain-containing protein</fullName>
    </recommendedName>
</protein>